<gene>
    <name evidence="2" type="ORF">SDC9_49506</name>
</gene>
<keyword evidence="1" id="KW-1133">Transmembrane helix</keyword>
<keyword evidence="1" id="KW-0812">Transmembrane</keyword>
<feature type="transmembrane region" description="Helical" evidence="1">
    <location>
        <begin position="151"/>
        <end position="169"/>
    </location>
</feature>
<feature type="transmembrane region" description="Helical" evidence="1">
    <location>
        <begin position="103"/>
        <end position="122"/>
    </location>
</feature>
<evidence type="ECO:0000313" key="2">
    <source>
        <dbReference type="EMBL" id="MPM03241.1"/>
    </source>
</evidence>
<protein>
    <recommendedName>
        <fullName evidence="3">Heparan-alpha-glucosaminide N-acetyltransferase catalytic domain-containing protein</fullName>
    </recommendedName>
</protein>
<feature type="transmembrane region" description="Helical" evidence="1">
    <location>
        <begin position="291"/>
        <end position="310"/>
    </location>
</feature>
<feature type="transmembrane region" description="Helical" evidence="1">
    <location>
        <begin position="66"/>
        <end position="83"/>
    </location>
</feature>
<feature type="transmembrane region" description="Helical" evidence="1">
    <location>
        <begin position="176"/>
        <end position="195"/>
    </location>
</feature>
<name>A0A644WIB7_9ZZZZ</name>
<dbReference type="PANTHER" id="PTHR31061">
    <property type="entry name" value="LD22376P"/>
    <property type="match status" value="1"/>
</dbReference>
<proteinExistence type="predicted"/>
<comment type="caution">
    <text evidence="2">The sequence shown here is derived from an EMBL/GenBank/DDBJ whole genome shotgun (WGS) entry which is preliminary data.</text>
</comment>
<feature type="transmembrane region" description="Helical" evidence="1">
    <location>
        <begin position="373"/>
        <end position="395"/>
    </location>
</feature>
<reference evidence="2" key="1">
    <citation type="submission" date="2019-08" db="EMBL/GenBank/DDBJ databases">
        <authorList>
            <person name="Kucharzyk K."/>
            <person name="Murdoch R.W."/>
            <person name="Higgins S."/>
            <person name="Loffler F."/>
        </authorList>
    </citation>
    <scope>NUCLEOTIDE SEQUENCE</scope>
</reference>
<evidence type="ECO:0008006" key="3">
    <source>
        <dbReference type="Google" id="ProtNLM"/>
    </source>
</evidence>
<sequence>MPCISTIKTINQNKIMSQANNRLLSLDVLRGITIAGMIMVNNPGSWSYKYAPLGHAAWHGLTPTDLVFPFFMFIMGISTFISLRKFNFEWSKPTLFKILKRTVIIFLIGMGIAWLSLSFRTFRALESEELGFFERFLRAITNFENLRILGVLQRLALSYGATAIIAILVKHKYIPHIIVFSLVGYFILLLTGNGFDFSEQNIISVVDRAVLGVNHMYKDSGLSIDPEGLLSTIPSIAHVLIGFYAGKMLMQTKDNYERIQQLFIMGAILTFTGFLLSYGCPINKKIWSPTFVLVTCGLAATLLALLIWIIDIKGHKRWSRFFESFGVNPLFIYVAAAVLSIVIGNTFVTYAGEVVSLKNFIYMAGLQPYLGDYFGSLIFAVLFVIINWILGHFLYKKQIYIKI</sequence>
<dbReference type="EMBL" id="VSSQ01000936">
    <property type="protein sequence ID" value="MPM03241.1"/>
    <property type="molecule type" value="Genomic_DNA"/>
</dbReference>
<keyword evidence="1" id="KW-0472">Membrane</keyword>
<feature type="transmembrane region" description="Helical" evidence="1">
    <location>
        <begin position="330"/>
        <end position="353"/>
    </location>
</feature>
<feature type="transmembrane region" description="Helical" evidence="1">
    <location>
        <begin position="21"/>
        <end position="40"/>
    </location>
</feature>
<dbReference type="PANTHER" id="PTHR31061:SF24">
    <property type="entry name" value="LD22376P"/>
    <property type="match status" value="1"/>
</dbReference>
<evidence type="ECO:0000256" key="1">
    <source>
        <dbReference type="SAM" id="Phobius"/>
    </source>
</evidence>
<feature type="transmembrane region" description="Helical" evidence="1">
    <location>
        <begin position="229"/>
        <end position="250"/>
    </location>
</feature>
<organism evidence="2">
    <name type="scientific">bioreactor metagenome</name>
    <dbReference type="NCBI Taxonomy" id="1076179"/>
    <lineage>
        <taxon>unclassified sequences</taxon>
        <taxon>metagenomes</taxon>
        <taxon>ecological metagenomes</taxon>
    </lineage>
</organism>
<feature type="transmembrane region" description="Helical" evidence="1">
    <location>
        <begin position="262"/>
        <end position="279"/>
    </location>
</feature>
<dbReference type="AlphaFoldDB" id="A0A644WIB7"/>
<accession>A0A644WIB7</accession>